<dbReference type="EMBL" id="ML976254">
    <property type="protein sequence ID" value="KAF1935577.1"/>
    <property type="molecule type" value="Genomic_DNA"/>
</dbReference>
<gene>
    <name evidence="1" type="ORF">EJ02DRAFT_120221</name>
</gene>
<keyword evidence="2" id="KW-1185">Reference proteome</keyword>
<accession>A0A6A5SDR7</accession>
<dbReference type="Proteomes" id="UP000800038">
    <property type="component" value="Unassembled WGS sequence"/>
</dbReference>
<protein>
    <submittedName>
        <fullName evidence="1">Uncharacterized protein</fullName>
    </submittedName>
</protein>
<dbReference type="AlphaFoldDB" id="A0A6A5SDR7"/>
<evidence type="ECO:0000313" key="2">
    <source>
        <dbReference type="Proteomes" id="UP000800038"/>
    </source>
</evidence>
<evidence type="ECO:0000313" key="1">
    <source>
        <dbReference type="EMBL" id="KAF1935577.1"/>
    </source>
</evidence>
<name>A0A6A5SDR7_9PLEO</name>
<sequence length="122" mass="14210">MTFWVLCPRYICTRVMYVPEHVIHTRACHTYPSLSYIPEPVMHTQACLLPTGWYHMCVYPRYGCYLREVCKPLCVIPFGGKSSPLDKIDTKFLTPSTYTLLIRFVTEAWECRPRVRMTAGVV</sequence>
<proteinExistence type="predicted"/>
<organism evidence="1 2">
    <name type="scientific">Clathrospora elynae</name>
    <dbReference type="NCBI Taxonomy" id="706981"/>
    <lineage>
        <taxon>Eukaryota</taxon>
        <taxon>Fungi</taxon>
        <taxon>Dikarya</taxon>
        <taxon>Ascomycota</taxon>
        <taxon>Pezizomycotina</taxon>
        <taxon>Dothideomycetes</taxon>
        <taxon>Pleosporomycetidae</taxon>
        <taxon>Pleosporales</taxon>
        <taxon>Diademaceae</taxon>
        <taxon>Clathrospora</taxon>
    </lineage>
</organism>
<reference evidence="1" key="1">
    <citation type="journal article" date="2020" name="Stud. Mycol.">
        <title>101 Dothideomycetes genomes: a test case for predicting lifestyles and emergence of pathogens.</title>
        <authorList>
            <person name="Haridas S."/>
            <person name="Albert R."/>
            <person name="Binder M."/>
            <person name="Bloem J."/>
            <person name="Labutti K."/>
            <person name="Salamov A."/>
            <person name="Andreopoulos B."/>
            <person name="Baker S."/>
            <person name="Barry K."/>
            <person name="Bills G."/>
            <person name="Bluhm B."/>
            <person name="Cannon C."/>
            <person name="Castanera R."/>
            <person name="Culley D."/>
            <person name="Daum C."/>
            <person name="Ezra D."/>
            <person name="Gonzalez J."/>
            <person name="Henrissat B."/>
            <person name="Kuo A."/>
            <person name="Liang C."/>
            <person name="Lipzen A."/>
            <person name="Lutzoni F."/>
            <person name="Magnuson J."/>
            <person name="Mondo S."/>
            <person name="Nolan M."/>
            <person name="Ohm R."/>
            <person name="Pangilinan J."/>
            <person name="Park H.-J."/>
            <person name="Ramirez L."/>
            <person name="Alfaro M."/>
            <person name="Sun H."/>
            <person name="Tritt A."/>
            <person name="Yoshinaga Y."/>
            <person name="Zwiers L.-H."/>
            <person name="Turgeon B."/>
            <person name="Goodwin S."/>
            <person name="Spatafora J."/>
            <person name="Crous P."/>
            <person name="Grigoriev I."/>
        </authorList>
    </citation>
    <scope>NUCLEOTIDE SEQUENCE</scope>
    <source>
        <strain evidence="1">CBS 161.51</strain>
    </source>
</reference>